<reference evidence="2 3" key="1">
    <citation type="journal article" date="2011" name="Genome Biol. Evol.">
        <title>Integration of the genetic map and genome assembly of fugu facilitates insights into distinct features of genome evolution in teleosts and mammals.</title>
        <authorList>
            <person name="Kai W."/>
            <person name="Kikuchi K."/>
            <person name="Tohari S."/>
            <person name="Chew A.K."/>
            <person name="Tay A."/>
            <person name="Fujiwara A."/>
            <person name="Hosoya S."/>
            <person name="Suetake H."/>
            <person name="Naruse K."/>
            <person name="Brenner S."/>
            <person name="Suzuki Y."/>
            <person name="Venkatesh B."/>
        </authorList>
    </citation>
    <scope>NUCLEOTIDE SEQUENCE [LARGE SCALE GENOMIC DNA]</scope>
</reference>
<evidence type="ECO:0000313" key="2">
    <source>
        <dbReference type="Ensembl" id="ENSTRUP00000058694.1"/>
    </source>
</evidence>
<name>A0A674MCF4_TAKRU</name>
<evidence type="ECO:0000256" key="1">
    <source>
        <dbReference type="RuleBase" id="RU363082"/>
    </source>
</evidence>
<dbReference type="Gene3D" id="3.40.30.10">
    <property type="entry name" value="Glutaredoxin"/>
    <property type="match status" value="1"/>
</dbReference>
<protein>
    <recommendedName>
        <fullName evidence="1">Glutaredoxin-like protein</fullName>
    </recommendedName>
</protein>
<dbReference type="GeneTree" id="ENSGT00390000014940"/>
<dbReference type="PANTHER" id="PTHR33558:SF1">
    <property type="entry name" value="GLUTAREDOXIN-LIKE PROTEIN C5ORF63 HOMOLOG"/>
    <property type="match status" value="1"/>
</dbReference>
<gene>
    <name evidence="2" type="primary">c2h5orf63</name>
</gene>
<dbReference type="InterPro" id="IPR052565">
    <property type="entry name" value="Glutaredoxin-like_YDR286C"/>
</dbReference>
<keyword evidence="1" id="KW-0813">Transport</keyword>
<dbReference type="InterPro" id="IPR008554">
    <property type="entry name" value="Glutaredoxin-like"/>
</dbReference>
<dbReference type="InterPro" id="IPR036249">
    <property type="entry name" value="Thioredoxin-like_sf"/>
</dbReference>
<dbReference type="OMA" id="QYLMKHG"/>
<reference evidence="2" key="2">
    <citation type="submission" date="2025-08" db="UniProtKB">
        <authorList>
            <consortium name="Ensembl"/>
        </authorList>
    </citation>
    <scope>IDENTIFICATION</scope>
</reference>
<organism evidence="2 3">
    <name type="scientific">Takifugu rubripes</name>
    <name type="common">Japanese pufferfish</name>
    <name type="synonym">Fugu rubripes</name>
    <dbReference type="NCBI Taxonomy" id="31033"/>
    <lineage>
        <taxon>Eukaryota</taxon>
        <taxon>Metazoa</taxon>
        <taxon>Chordata</taxon>
        <taxon>Craniata</taxon>
        <taxon>Vertebrata</taxon>
        <taxon>Euteleostomi</taxon>
        <taxon>Actinopterygii</taxon>
        <taxon>Neopterygii</taxon>
        <taxon>Teleostei</taxon>
        <taxon>Neoteleostei</taxon>
        <taxon>Acanthomorphata</taxon>
        <taxon>Eupercaria</taxon>
        <taxon>Tetraodontiformes</taxon>
        <taxon>Tetradontoidea</taxon>
        <taxon>Tetraodontidae</taxon>
        <taxon>Takifugu</taxon>
    </lineage>
</organism>
<dbReference type="Proteomes" id="UP000005226">
    <property type="component" value="Chromosome 2"/>
</dbReference>
<sequence length="111" mass="12997">IQMFVLRTFRLSQAPATRLLRTVSTQTLPTLTLFTKDPCSLCDEAKEALDPLRHRFVLQPVDISLPENRTWFDRYKWDIPVFHLNGRFVMKHRVDLALLDKLLQEAETSNT</sequence>
<dbReference type="Pfam" id="PF05768">
    <property type="entry name" value="Glrx-like"/>
    <property type="match status" value="1"/>
</dbReference>
<evidence type="ECO:0000313" key="3">
    <source>
        <dbReference type="Proteomes" id="UP000005226"/>
    </source>
</evidence>
<dbReference type="PANTHER" id="PTHR33558">
    <property type="entry name" value="GLUTAREDOXIN-LIKE PROTEIN C5ORF63 HOMOLOG"/>
    <property type="match status" value="1"/>
</dbReference>
<keyword evidence="1" id="KW-0249">Electron transport</keyword>
<accession>A0A674MCF4</accession>
<dbReference type="AlphaFoldDB" id="A0A674MCF4"/>
<comment type="similarity">
    <text evidence="1">Belongs to the glutaredoxin family.</text>
</comment>
<reference evidence="2" key="3">
    <citation type="submission" date="2025-09" db="UniProtKB">
        <authorList>
            <consortium name="Ensembl"/>
        </authorList>
    </citation>
    <scope>IDENTIFICATION</scope>
</reference>
<dbReference type="Ensembl" id="ENSTRUT00000080117.1">
    <property type="protein sequence ID" value="ENSTRUP00000058694.1"/>
    <property type="gene ID" value="ENSTRUG00000032009.1"/>
</dbReference>
<dbReference type="SUPFAM" id="SSF52833">
    <property type="entry name" value="Thioredoxin-like"/>
    <property type="match status" value="1"/>
</dbReference>
<keyword evidence="3" id="KW-1185">Reference proteome</keyword>
<dbReference type="InParanoid" id="A0A674MCF4"/>
<proteinExistence type="inferred from homology"/>